<keyword evidence="2" id="KW-0560">Oxidoreductase</keyword>
<evidence type="ECO:0000256" key="2">
    <source>
        <dbReference type="ARBA" id="ARBA00023002"/>
    </source>
</evidence>
<dbReference type="EMBL" id="MU003819">
    <property type="protein sequence ID" value="KAF2718849.1"/>
    <property type="molecule type" value="Genomic_DNA"/>
</dbReference>
<dbReference type="Pfam" id="PF00106">
    <property type="entry name" value="adh_short"/>
    <property type="match status" value="1"/>
</dbReference>
<keyword evidence="4" id="KW-1185">Reference proteome</keyword>
<comment type="caution">
    <text evidence="3">The sequence shown here is derived from an EMBL/GenBank/DDBJ whole genome shotgun (WGS) entry which is preliminary data.</text>
</comment>
<proteinExistence type="inferred from homology"/>
<dbReference type="InterPro" id="IPR002347">
    <property type="entry name" value="SDR_fam"/>
</dbReference>
<dbReference type="InterPro" id="IPR036291">
    <property type="entry name" value="NAD(P)-bd_dom_sf"/>
</dbReference>
<accession>A0A9P4Q652</accession>
<comment type="similarity">
    <text evidence="1">Belongs to the short-chain dehydrogenases/reductases (SDR) family.</text>
</comment>
<dbReference type="Gene3D" id="3.40.50.720">
    <property type="entry name" value="NAD(P)-binding Rossmann-like Domain"/>
    <property type="match status" value="1"/>
</dbReference>
<reference evidence="3" key="1">
    <citation type="journal article" date="2020" name="Stud. Mycol.">
        <title>101 Dothideomycetes genomes: a test case for predicting lifestyles and emergence of pathogens.</title>
        <authorList>
            <person name="Haridas S."/>
            <person name="Albert R."/>
            <person name="Binder M."/>
            <person name="Bloem J."/>
            <person name="Labutti K."/>
            <person name="Salamov A."/>
            <person name="Andreopoulos B."/>
            <person name="Baker S."/>
            <person name="Barry K."/>
            <person name="Bills G."/>
            <person name="Bluhm B."/>
            <person name="Cannon C."/>
            <person name="Castanera R."/>
            <person name="Culley D."/>
            <person name="Daum C."/>
            <person name="Ezra D."/>
            <person name="Gonzalez J."/>
            <person name="Henrissat B."/>
            <person name="Kuo A."/>
            <person name="Liang C."/>
            <person name="Lipzen A."/>
            <person name="Lutzoni F."/>
            <person name="Magnuson J."/>
            <person name="Mondo S."/>
            <person name="Nolan M."/>
            <person name="Ohm R."/>
            <person name="Pangilinan J."/>
            <person name="Park H.-J."/>
            <person name="Ramirez L."/>
            <person name="Alfaro M."/>
            <person name="Sun H."/>
            <person name="Tritt A."/>
            <person name="Yoshinaga Y."/>
            <person name="Zwiers L.-H."/>
            <person name="Turgeon B."/>
            <person name="Goodwin S."/>
            <person name="Spatafora J."/>
            <person name="Crous P."/>
            <person name="Grigoriev I."/>
        </authorList>
    </citation>
    <scope>NUCLEOTIDE SEQUENCE</scope>
    <source>
        <strain evidence="3">CBS 116435</strain>
    </source>
</reference>
<dbReference type="Proteomes" id="UP000799441">
    <property type="component" value="Unassembled WGS sequence"/>
</dbReference>
<dbReference type="GO" id="GO:0016491">
    <property type="term" value="F:oxidoreductase activity"/>
    <property type="evidence" value="ECO:0007669"/>
    <property type="project" value="UniProtKB-KW"/>
</dbReference>
<dbReference type="SUPFAM" id="SSF51735">
    <property type="entry name" value="NAD(P)-binding Rossmann-fold domains"/>
    <property type="match status" value="1"/>
</dbReference>
<evidence type="ECO:0000313" key="3">
    <source>
        <dbReference type="EMBL" id="KAF2718849.1"/>
    </source>
</evidence>
<evidence type="ECO:0000313" key="4">
    <source>
        <dbReference type="Proteomes" id="UP000799441"/>
    </source>
</evidence>
<organism evidence="3 4">
    <name type="scientific">Polychaeton citri CBS 116435</name>
    <dbReference type="NCBI Taxonomy" id="1314669"/>
    <lineage>
        <taxon>Eukaryota</taxon>
        <taxon>Fungi</taxon>
        <taxon>Dikarya</taxon>
        <taxon>Ascomycota</taxon>
        <taxon>Pezizomycotina</taxon>
        <taxon>Dothideomycetes</taxon>
        <taxon>Dothideomycetidae</taxon>
        <taxon>Capnodiales</taxon>
        <taxon>Capnodiaceae</taxon>
        <taxon>Polychaeton</taxon>
    </lineage>
</organism>
<protein>
    <submittedName>
        <fullName evidence="3">NAD(P)-binding protein</fullName>
    </submittedName>
</protein>
<evidence type="ECO:0000256" key="1">
    <source>
        <dbReference type="ARBA" id="ARBA00006484"/>
    </source>
</evidence>
<dbReference type="OrthoDB" id="191139at2759"/>
<dbReference type="PANTHER" id="PTHR24320:SF272">
    <property type="entry name" value="NAD(P)-BINDING ROSSMANN-FOLD SUPERFAMILY PROTEIN"/>
    <property type="match status" value="1"/>
</dbReference>
<gene>
    <name evidence="3" type="ORF">K431DRAFT_287308</name>
</gene>
<sequence length="336" mass="36545">MSRYAKAHEKPQGPGDARTTAQQVLDDEDLVGGLVGKTILITGGTAGLGKESARILQKTGAKVFITGRSQAKGAEVAKELNAADPSLTPVEAIALDLGSFESVRNGAAAFLGRSETLTILLENAGVMAPPEGRTVDGFETCFGVNHLSHFLLFHRLLPALKKGSSAEFKSRVVVLSSAAHRMMDYDPENPNFEGEYEPWNAYGHSKSCNVHFAHELDRRYSSEGIHGISVHPGVIFDTELSRHHGGGEELQRNVVEEVPQRAEIVKSIPQGAATQVWASIAKELEGKGGMYVEDVQISQPAKTDDRFNIGYAKWAYDEDKARRLWEDSEKFVGISS</sequence>
<dbReference type="PANTHER" id="PTHR24320">
    <property type="entry name" value="RETINOL DEHYDROGENASE"/>
    <property type="match status" value="1"/>
</dbReference>
<name>A0A9P4Q652_9PEZI</name>
<dbReference type="AlphaFoldDB" id="A0A9P4Q652"/>